<feature type="coiled-coil region" evidence="1">
    <location>
        <begin position="66"/>
        <end position="93"/>
    </location>
</feature>
<accession>A0A2M6R9M1</accession>
<organism evidence="2 3">
    <name type="scientific">Candidatus Berkelbacteria bacterium CG10_big_fil_rev_8_21_14_0_10_43_14</name>
    <dbReference type="NCBI Taxonomy" id="1974515"/>
    <lineage>
        <taxon>Bacteria</taxon>
        <taxon>Candidatus Berkelbacteria</taxon>
    </lineage>
</organism>
<reference evidence="3" key="1">
    <citation type="submission" date="2017-09" db="EMBL/GenBank/DDBJ databases">
        <title>Depth-based differentiation of microbial function through sediment-hosted aquifers and enrichment of novel symbionts in the deep terrestrial subsurface.</title>
        <authorList>
            <person name="Probst A.J."/>
            <person name="Ladd B."/>
            <person name="Jarett J.K."/>
            <person name="Geller-Mcgrath D.E."/>
            <person name="Sieber C.M.K."/>
            <person name="Emerson J.B."/>
            <person name="Anantharaman K."/>
            <person name="Thomas B.C."/>
            <person name="Malmstrom R."/>
            <person name="Stieglmeier M."/>
            <person name="Klingl A."/>
            <person name="Woyke T."/>
            <person name="Ryan C.M."/>
            <person name="Banfield J.F."/>
        </authorList>
    </citation>
    <scope>NUCLEOTIDE SEQUENCE [LARGE SCALE GENOMIC DNA]</scope>
</reference>
<dbReference type="SUPFAM" id="SSF57997">
    <property type="entry name" value="Tropomyosin"/>
    <property type="match status" value="1"/>
</dbReference>
<evidence type="ECO:0000313" key="3">
    <source>
        <dbReference type="Proteomes" id="UP000231162"/>
    </source>
</evidence>
<sequence length="128" mass="15142">MSLTKQDLQSIKGIVTEEVTCVVREEVESLAVMVNKTFNTMEKRFNHIDKRFNHIDKRFDKIEHRLGNIESDIRQIKSDINNINERLTRLEKRTLEDDDVLSHEVIDLRNRLTILEKQVKQMKLPTPS</sequence>
<dbReference type="Proteomes" id="UP000231162">
    <property type="component" value="Unassembled WGS sequence"/>
</dbReference>
<protein>
    <recommendedName>
        <fullName evidence="4">t-SNARE coiled-coil homology domain-containing protein</fullName>
    </recommendedName>
</protein>
<dbReference type="Gene3D" id="1.20.5.2280">
    <property type="match status" value="1"/>
</dbReference>
<proteinExistence type="predicted"/>
<comment type="caution">
    <text evidence="2">The sequence shown here is derived from an EMBL/GenBank/DDBJ whole genome shotgun (WGS) entry which is preliminary data.</text>
</comment>
<dbReference type="EMBL" id="PEZX01000006">
    <property type="protein sequence ID" value="PIS07242.1"/>
    <property type="molecule type" value="Genomic_DNA"/>
</dbReference>
<evidence type="ECO:0000313" key="2">
    <source>
        <dbReference type="EMBL" id="PIS07242.1"/>
    </source>
</evidence>
<evidence type="ECO:0000256" key="1">
    <source>
        <dbReference type="SAM" id="Coils"/>
    </source>
</evidence>
<keyword evidence="1" id="KW-0175">Coiled coil</keyword>
<dbReference type="AlphaFoldDB" id="A0A2M6R9M1"/>
<name>A0A2M6R9M1_9BACT</name>
<gene>
    <name evidence="2" type="ORF">COT79_00335</name>
</gene>
<evidence type="ECO:0008006" key="4">
    <source>
        <dbReference type="Google" id="ProtNLM"/>
    </source>
</evidence>